<dbReference type="Proteomes" id="UP000294737">
    <property type="component" value="Unassembled WGS sequence"/>
</dbReference>
<feature type="transmembrane region" description="Helical" evidence="1">
    <location>
        <begin position="39"/>
        <end position="56"/>
    </location>
</feature>
<protein>
    <submittedName>
        <fullName evidence="2">Uncharacterized protein</fullName>
    </submittedName>
</protein>
<feature type="transmembrane region" description="Helical" evidence="1">
    <location>
        <begin position="9"/>
        <end position="27"/>
    </location>
</feature>
<comment type="caution">
    <text evidence="2">The sequence shown here is derived from an EMBL/GenBank/DDBJ whole genome shotgun (WGS) entry which is preliminary data.</text>
</comment>
<gene>
    <name evidence="2" type="ORF">EV677_1993</name>
</gene>
<evidence type="ECO:0000256" key="1">
    <source>
        <dbReference type="SAM" id="Phobius"/>
    </source>
</evidence>
<keyword evidence="1" id="KW-0472">Membrane</keyword>
<dbReference type="AlphaFoldDB" id="A0A4R6G822"/>
<dbReference type="EMBL" id="SNWF01000005">
    <property type="protein sequence ID" value="TDN89925.1"/>
    <property type="molecule type" value="Genomic_DNA"/>
</dbReference>
<accession>A0A4R6G822</accession>
<keyword evidence="1" id="KW-0812">Transmembrane</keyword>
<keyword evidence="1" id="KW-1133">Transmembrane helix</keyword>
<organism evidence="2 3">
    <name type="scientific">Herminiimonas fonticola</name>
    <dbReference type="NCBI Taxonomy" id="303380"/>
    <lineage>
        <taxon>Bacteria</taxon>
        <taxon>Pseudomonadati</taxon>
        <taxon>Pseudomonadota</taxon>
        <taxon>Betaproteobacteria</taxon>
        <taxon>Burkholderiales</taxon>
        <taxon>Oxalobacteraceae</taxon>
        <taxon>Herminiimonas</taxon>
    </lineage>
</organism>
<proteinExistence type="predicted"/>
<keyword evidence="3" id="KW-1185">Reference proteome</keyword>
<reference evidence="2 3" key="1">
    <citation type="submission" date="2019-03" db="EMBL/GenBank/DDBJ databases">
        <title>Genomic Encyclopedia of Type Strains, Phase IV (KMG-IV): sequencing the most valuable type-strain genomes for metagenomic binning, comparative biology and taxonomic classification.</title>
        <authorList>
            <person name="Goeker M."/>
        </authorList>
    </citation>
    <scope>NUCLEOTIDE SEQUENCE [LARGE SCALE GENOMIC DNA]</scope>
    <source>
        <strain evidence="2 3">DSM 18555</strain>
    </source>
</reference>
<evidence type="ECO:0000313" key="3">
    <source>
        <dbReference type="Proteomes" id="UP000294737"/>
    </source>
</evidence>
<name>A0A4R6G822_9BURK</name>
<sequence>MKDQAPRPIPFSILIVGLTLAVGIAMWSGRQYLLHGGGIGYGIAGGISLGAAYAFIKQIKIRFSSKSGDTE</sequence>
<evidence type="ECO:0000313" key="2">
    <source>
        <dbReference type="EMBL" id="TDN89925.1"/>
    </source>
</evidence>
<dbReference type="RefSeq" id="WP_112992007.1">
    <property type="nucleotide sequence ID" value="NZ_PTLZ01000002.1"/>
</dbReference>